<dbReference type="GO" id="GO:0016787">
    <property type="term" value="F:hydrolase activity"/>
    <property type="evidence" value="ECO:0007669"/>
    <property type="project" value="UniProtKB-KW"/>
</dbReference>
<dbReference type="AlphaFoldDB" id="A0A1G6X4B1"/>
<dbReference type="SUPFAM" id="SSF56235">
    <property type="entry name" value="N-terminal nucleophile aminohydrolases (Ntn hydrolases)"/>
    <property type="match status" value="1"/>
</dbReference>
<dbReference type="PANTHER" id="PTHR43199:SF1">
    <property type="entry name" value="GLUTATHIONE HYDROLASE PROENZYME"/>
    <property type="match status" value="1"/>
</dbReference>
<dbReference type="EMBL" id="LT629688">
    <property type="protein sequence ID" value="SDD72884.1"/>
    <property type="molecule type" value="Genomic_DNA"/>
</dbReference>
<dbReference type="InterPro" id="IPR051792">
    <property type="entry name" value="GGT_bact"/>
</dbReference>
<keyword evidence="4" id="KW-0865">Zymogen</keyword>
<dbReference type="Pfam" id="PF01019">
    <property type="entry name" value="G_glu_transpept"/>
    <property type="match status" value="2"/>
</dbReference>
<dbReference type="STRING" id="675864.SAMN04489747_1607"/>
<keyword evidence="6" id="KW-1185">Reference proteome</keyword>
<reference evidence="5 6" key="1">
    <citation type="submission" date="2016-10" db="EMBL/GenBank/DDBJ databases">
        <authorList>
            <person name="de Groot N.N."/>
        </authorList>
    </citation>
    <scope>NUCLEOTIDE SEQUENCE [LARGE SCALE GENOMIC DNA]</scope>
    <source>
        <strain evidence="5 6">MON 2.2</strain>
    </source>
</reference>
<dbReference type="GO" id="GO:0016740">
    <property type="term" value="F:transferase activity"/>
    <property type="evidence" value="ECO:0007669"/>
    <property type="project" value="UniProtKB-KW"/>
</dbReference>
<dbReference type="Proteomes" id="UP000198546">
    <property type="component" value="Chromosome i"/>
</dbReference>
<keyword evidence="3 5" id="KW-0378">Hydrolase</keyword>
<proteinExistence type="inferred from homology"/>
<evidence type="ECO:0000256" key="2">
    <source>
        <dbReference type="ARBA" id="ARBA00022679"/>
    </source>
</evidence>
<dbReference type="InterPro" id="IPR043137">
    <property type="entry name" value="GGT_ssub_C"/>
</dbReference>
<protein>
    <submittedName>
        <fullName evidence="5">Gamma-glutamyltranspeptidase / glutathione hydrolase</fullName>
    </submittedName>
</protein>
<evidence type="ECO:0000256" key="4">
    <source>
        <dbReference type="ARBA" id="ARBA00023145"/>
    </source>
</evidence>
<dbReference type="PANTHER" id="PTHR43199">
    <property type="entry name" value="GLUTATHIONE HYDROLASE"/>
    <property type="match status" value="1"/>
</dbReference>
<sequence length="479" mass="49081">MVSGPVAAVRPGVAAAHPSTAAAGAAVLRRGGHAVDAAVAMVLVSCAAETLFTGLSGGGFAVVHDAATGEVTCVDFFVAVPGLGERRGSGAIPIEVYLGGHPVPYEIGPATVAVPGVPAGVRHLWQRWGRLDWATLVEPALLASYGTPFPLTHAQLLPFITAAMCAGEGAQVFQRPDGTLLQAGDPLSHPDHWRAFETLRDAPDDFYRGPYADAMLASVADGGALSTADLAAYQVVESTPAEVTLDLDDGRVRVLARGDDMDDVLSTLAAAATSAPGDPVTDPEAACQLVEALRAHPRLADTTNVCAVDADGNACVATTSLGLGSSVYVPGYGVHLNSMLGEGELIRGEAVPGRRMTSMMSPLVVLDDEGRLRVAAGAAGGSRIRPALVQTVVRMLRGTAPQQAIDLPRLTALPGGQVRLEPGFSPAVLAALAEAGNTVVETETQLPFFGGVSAISPLGAGADPRRSGEWILVDPAQPT</sequence>
<accession>A0A1G6X4B1</accession>
<comment type="similarity">
    <text evidence="1">Belongs to the gamma-glutamyltransferase family.</text>
</comment>
<evidence type="ECO:0000256" key="3">
    <source>
        <dbReference type="ARBA" id="ARBA00022801"/>
    </source>
</evidence>
<organism evidence="5 6">
    <name type="scientific">Auraticoccus monumenti</name>
    <dbReference type="NCBI Taxonomy" id="675864"/>
    <lineage>
        <taxon>Bacteria</taxon>
        <taxon>Bacillati</taxon>
        <taxon>Actinomycetota</taxon>
        <taxon>Actinomycetes</taxon>
        <taxon>Propionibacteriales</taxon>
        <taxon>Propionibacteriaceae</taxon>
        <taxon>Auraticoccus</taxon>
    </lineage>
</organism>
<evidence type="ECO:0000313" key="6">
    <source>
        <dbReference type="Proteomes" id="UP000198546"/>
    </source>
</evidence>
<dbReference type="InterPro" id="IPR029055">
    <property type="entry name" value="Ntn_hydrolases_N"/>
</dbReference>
<dbReference type="Gene3D" id="3.60.20.40">
    <property type="match status" value="1"/>
</dbReference>
<gene>
    <name evidence="5" type="ORF">SAMN04489747_1607</name>
</gene>
<dbReference type="PRINTS" id="PR01210">
    <property type="entry name" value="GGTRANSPTASE"/>
</dbReference>
<name>A0A1G6X4B1_9ACTN</name>
<evidence type="ECO:0000313" key="5">
    <source>
        <dbReference type="EMBL" id="SDD72884.1"/>
    </source>
</evidence>
<evidence type="ECO:0000256" key="1">
    <source>
        <dbReference type="ARBA" id="ARBA00009381"/>
    </source>
</evidence>
<keyword evidence="2" id="KW-0808">Transferase</keyword>